<organism evidence="2 3">
    <name type="scientific">Marimonas arenosa</name>
    <dbReference type="NCBI Taxonomy" id="1795305"/>
    <lineage>
        <taxon>Bacteria</taxon>
        <taxon>Pseudomonadati</taxon>
        <taxon>Pseudomonadota</taxon>
        <taxon>Alphaproteobacteria</taxon>
        <taxon>Rhodobacterales</taxon>
        <taxon>Paracoccaceae</taxon>
        <taxon>Marimonas</taxon>
    </lineage>
</organism>
<comment type="caution">
    <text evidence="2">The sequence shown here is derived from an EMBL/GenBank/DDBJ whole genome shotgun (WGS) entry which is preliminary data.</text>
</comment>
<dbReference type="RefSeq" id="WP_306736687.1">
    <property type="nucleotide sequence ID" value="NZ_JANHAX010000005.1"/>
</dbReference>
<dbReference type="AlphaFoldDB" id="A0AAE4B4U1"/>
<evidence type="ECO:0000313" key="3">
    <source>
        <dbReference type="Proteomes" id="UP001226762"/>
    </source>
</evidence>
<reference evidence="2" key="1">
    <citation type="submission" date="2022-07" db="EMBL/GenBank/DDBJ databases">
        <authorList>
            <person name="Otstavnykh N."/>
            <person name="Isaeva M."/>
            <person name="Bystritskaya E."/>
        </authorList>
    </citation>
    <scope>NUCLEOTIDE SEQUENCE</scope>
    <source>
        <strain evidence="2">KCTC 52189</strain>
    </source>
</reference>
<keyword evidence="3" id="KW-1185">Reference proteome</keyword>
<proteinExistence type="predicted"/>
<dbReference type="EMBL" id="JANHAX010000005">
    <property type="protein sequence ID" value="MDQ2091398.1"/>
    <property type="molecule type" value="Genomic_DNA"/>
</dbReference>
<feature type="region of interest" description="Disordered" evidence="1">
    <location>
        <begin position="54"/>
        <end position="90"/>
    </location>
</feature>
<feature type="region of interest" description="Disordered" evidence="1">
    <location>
        <begin position="1"/>
        <end position="27"/>
    </location>
</feature>
<accession>A0AAE4B4U1</accession>
<gene>
    <name evidence="2" type="ORF">NO357_15975</name>
</gene>
<evidence type="ECO:0000256" key="1">
    <source>
        <dbReference type="SAM" id="MobiDB-lite"/>
    </source>
</evidence>
<name>A0AAE4B4U1_9RHOB</name>
<reference evidence="2" key="2">
    <citation type="submission" date="2023-02" db="EMBL/GenBank/DDBJ databases">
        <title>'Rhodoalgimonas zhirmunskyi' gen. nov., isolated from a red alga.</title>
        <authorList>
            <person name="Nedashkovskaya O.I."/>
            <person name="Otstavnykh N.Y."/>
            <person name="Bystritskaya E.P."/>
            <person name="Balabanova L.A."/>
            <person name="Isaeva M.P."/>
        </authorList>
    </citation>
    <scope>NUCLEOTIDE SEQUENCE</scope>
    <source>
        <strain evidence="2">KCTC 52189</strain>
    </source>
</reference>
<sequence>MSPIEPTGASALARGSPHHTQISFSARSAADRASAIQAHATAAAAAPVETVQAVPQAQTTQKPRLRAEPSPTVDAAVPATTSRPGSTVLSKPMTAVLLHELRLQQELADVQEEKQKKQP</sequence>
<evidence type="ECO:0000313" key="2">
    <source>
        <dbReference type="EMBL" id="MDQ2091398.1"/>
    </source>
</evidence>
<dbReference type="Proteomes" id="UP001226762">
    <property type="component" value="Unassembled WGS sequence"/>
</dbReference>
<feature type="compositionally biased region" description="Polar residues" evidence="1">
    <location>
        <begin position="79"/>
        <end position="89"/>
    </location>
</feature>
<protein>
    <submittedName>
        <fullName evidence="2">Uncharacterized protein</fullName>
    </submittedName>
</protein>